<feature type="domain" description="DNA helicase Pif1-like DEAD-box helicase" evidence="3">
    <location>
        <begin position="1440"/>
        <end position="1610"/>
    </location>
</feature>
<dbReference type="InterPro" id="IPR046700">
    <property type="entry name" value="DUF6570"/>
</dbReference>
<dbReference type="InterPro" id="IPR027417">
    <property type="entry name" value="P-loop_NTPase"/>
</dbReference>
<reference evidence="6" key="2">
    <citation type="journal article" date="2023" name="IMA Fungus">
        <title>Comparative genomic study of the Penicillium genus elucidates a diverse pangenome and 15 lateral gene transfer events.</title>
        <authorList>
            <person name="Petersen C."/>
            <person name="Sorensen T."/>
            <person name="Nielsen M.R."/>
            <person name="Sondergaard T.E."/>
            <person name="Sorensen J.L."/>
            <person name="Fitzpatrick D.A."/>
            <person name="Frisvad J.C."/>
            <person name="Nielsen K.L."/>
        </authorList>
    </citation>
    <scope>NUCLEOTIDE SEQUENCE</scope>
    <source>
        <strain evidence="6">IBT 15544</strain>
    </source>
</reference>
<dbReference type="Pfam" id="PF05970">
    <property type="entry name" value="PIF1"/>
    <property type="match status" value="1"/>
</dbReference>
<reference evidence="6" key="1">
    <citation type="submission" date="2022-12" db="EMBL/GenBank/DDBJ databases">
        <authorList>
            <person name="Petersen C."/>
        </authorList>
    </citation>
    <scope>NUCLEOTIDE SEQUENCE</scope>
    <source>
        <strain evidence="6">IBT 15544</strain>
    </source>
</reference>
<keyword evidence="1" id="KW-0234">DNA repair</keyword>
<keyword evidence="1" id="KW-0547">Nucleotide-binding</keyword>
<keyword evidence="7" id="KW-1185">Reference proteome</keyword>
<name>A0A9W9N915_9EURO</name>
<dbReference type="GO" id="GO:0016787">
    <property type="term" value="F:hydrolase activity"/>
    <property type="evidence" value="ECO:0007669"/>
    <property type="project" value="UniProtKB-KW"/>
</dbReference>
<protein>
    <recommendedName>
        <fullName evidence="1">ATP-dependent DNA helicase</fullName>
        <ecNumber evidence="1">5.6.2.3</ecNumber>
    </recommendedName>
</protein>
<dbReference type="InterPro" id="IPR025476">
    <property type="entry name" value="Helitron_helicase-like"/>
</dbReference>
<evidence type="ECO:0000313" key="6">
    <source>
        <dbReference type="EMBL" id="KAJ5215490.1"/>
    </source>
</evidence>
<evidence type="ECO:0000256" key="2">
    <source>
        <dbReference type="SAM" id="MobiDB-lite"/>
    </source>
</evidence>
<gene>
    <name evidence="6" type="ORF">N7498_001897</name>
</gene>
<comment type="catalytic activity">
    <reaction evidence="1">
        <text>ATP + H2O = ADP + phosphate + H(+)</text>
        <dbReference type="Rhea" id="RHEA:13065"/>
        <dbReference type="ChEBI" id="CHEBI:15377"/>
        <dbReference type="ChEBI" id="CHEBI:15378"/>
        <dbReference type="ChEBI" id="CHEBI:30616"/>
        <dbReference type="ChEBI" id="CHEBI:43474"/>
        <dbReference type="ChEBI" id="CHEBI:456216"/>
        <dbReference type="EC" id="5.6.2.3"/>
    </reaction>
</comment>
<dbReference type="EC" id="5.6.2.3" evidence="1"/>
<feature type="domain" description="Helitron helicase-like" evidence="4">
    <location>
        <begin position="555"/>
        <end position="768"/>
    </location>
</feature>
<dbReference type="Proteomes" id="UP001150904">
    <property type="component" value="Unassembled WGS sequence"/>
</dbReference>
<keyword evidence="1" id="KW-0233">DNA recombination</keyword>
<feature type="domain" description="Helitron helicase-like" evidence="4">
    <location>
        <begin position="2070"/>
        <end position="2202"/>
    </location>
</feature>
<evidence type="ECO:0000313" key="7">
    <source>
        <dbReference type="Proteomes" id="UP001150904"/>
    </source>
</evidence>
<feature type="compositionally biased region" description="Polar residues" evidence="2">
    <location>
        <begin position="87"/>
        <end position="100"/>
    </location>
</feature>
<dbReference type="PANTHER" id="PTHR47642:SF6">
    <property type="entry name" value="ATP-DEPENDENT DNA HELICASE"/>
    <property type="match status" value="1"/>
</dbReference>
<dbReference type="EMBL" id="JAPQKR010000005">
    <property type="protein sequence ID" value="KAJ5215490.1"/>
    <property type="molecule type" value="Genomic_DNA"/>
</dbReference>
<keyword evidence="1" id="KW-0347">Helicase</keyword>
<comment type="caution">
    <text evidence="6">The sequence shown here is derived from an EMBL/GenBank/DDBJ whole genome shotgun (WGS) entry which is preliminary data.</text>
</comment>
<keyword evidence="1" id="KW-0067">ATP-binding</keyword>
<evidence type="ECO:0000259" key="5">
    <source>
        <dbReference type="Pfam" id="PF20209"/>
    </source>
</evidence>
<evidence type="ECO:0000256" key="1">
    <source>
        <dbReference type="RuleBase" id="RU363044"/>
    </source>
</evidence>
<accession>A0A9W9N915</accession>
<keyword evidence="1" id="KW-0227">DNA damage</keyword>
<dbReference type="InterPro" id="IPR051055">
    <property type="entry name" value="PIF1_helicase"/>
</dbReference>
<dbReference type="GO" id="GO:0000723">
    <property type="term" value="P:telomere maintenance"/>
    <property type="evidence" value="ECO:0007669"/>
    <property type="project" value="InterPro"/>
</dbReference>
<evidence type="ECO:0000259" key="3">
    <source>
        <dbReference type="Pfam" id="PF05970"/>
    </source>
</evidence>
<feature type="compositionally biased region" description="Polar residues" evidence="2">
    <location>
        <begin position="123"/>
        <end position="140"/>
    </location>
</feature>
<dbReference type="Pfam" id="PF14214">
    <property type="entry name" value="Helitron_like_N"/>
    <property type="match status" value="2"/>
</dbReference>
<proteinExistence type="inferred from homology"/>
<sequence>MTPSSVHSTLVAPGLSQTILPPNPPLKVTSDVRAGLCRKSISSRPRLLAPRPTLDTTTRPCLPTVSAPGDQVVPNAITVAIDPLVQNGVSPAPQSQSMPRASTDGFPGPDSYSHRSIPHLPGSLQSAAPTKRSGPSQTLPQPKRRMLDTDADSTYIIDKALKLLRDDLESRSSASTTFPPVLTEAQIRASIAQYQNHIEDSSKQGVCSSCGRFVPIPEIVEMEDSDPLLLPLATHLDYCGKHGDEWDICLTCLKSLSQNSVPRLSALNRVNVTMCQNYPSALEGLTPVEECLIARCHPLGIILKLRPGGHTSPVSYRALRGHFIVIPQDPEPLLEILPSPAVMLHDVIRVFWLGKQPATYADLSPFLLVRRQRVLTALQYLTRHNHVYHDVAINRQMIDTWDDDFIPADLEENIISVDLSDGLEREGYAVHLDAGNHENDFQAAQDAGRETGINAPLMTGSVCTDINGERQSPDKRLLKALLDMVSNPLASSIQNTVTRGQQQIPSLSYRIRGQATLADHWHDPAYFTGAFPTLFPLGIGGHLDERSFDVSLSSFAEWALKHHSRRFARHRTFMYLIYDVLLIRKSSLANKLVLQRRHWSTTADDISSLTEDRLRSALQDLEIHHEIKDPAISRLLHVMKAIAMWVPGSFAQKLRMRSEIRGLIVRFGMPAFWITINPSDLRSPLVIILAGVEYSDDILSASNSAIRGATATSNPVAVASFFHSVCTAVLDGLFASGRDRIGILGDVSNHYGVVETNGRGMLHLHAMVWLKGNLSFANLRSRVLADAGFATRVLHYLESVIVQSVDESTLVDPEVNLAPISPSASDPESDHDFHIRLAGDSNLVARSKQLHSKRHFATCFKNRPTDRSKNICRFGMPREIVPSSKIDDLGVIHLARNHPWINPWNPAIASCLRSNHDISWIPTVSKSLALVYYITNYATKDDVSPWQLIAKGALLKQAIEKAKAADPPTANDLRLRERNMDNFALRCFNSLAHDREVSGVQVASTLLHLPNYYTVDTKFVRVNLWWLRQYVRDLRRGSSTNIDDSAGTADEPCTFQTGETAPVSLFDNYKWRGVDLATFSFFEYCMLVQIGRKRRNHHDHFDFDPRHPRCGACVQHVARSPSQVATVAFSGQLTQYQMAEDSIRGGHPMTDAIANDLAEILLGLFVPWDKLRERFLCGPPESNVLSHIWSSVKPTLVPYIQEFATNIELLRKSKDDCQIDARLRHSLNDRAELYDRHVDNIDLAGHEQIDAPDCDDFMAPEDERLTAETLIAAYNTVTKTWGQDCFIAAKRAPVLATFCRAHNLTQMNPLPSSTHSLRPDHALDLEIVAPTVLQDWENQLSSHKKPFQDGDLSNPTPHLPDFDLVGGDGMLQPILINTSTPGDPPVRLDLENPTPDSLLKLVVKDIPLNTKQLLIVRKLLTEIMGWAEHPRDSSRRGQLLLCVTGEGGTGKTQIPKAIEAALCILGRKHEIILTAPTGAAADNLGGNTYHTSLGINLSYKAAVSTRVRRLWARKTILVIDEMSMVDLKMLSVINNQCKVARSLPRSSPDLFGGLPIVILMGDFFQFPPVRGPPLWKRPRYGVDDDAAGRLIWRRFEHVIILDEQMRQSEDPSFRGFLTRTRQAALTEDDVARLNSKCIPSLTDPTSEDAIVIVKLNAIRHQINRIRIENFARRKSQRIYIFPAIHTRTKSTGPVNLRLQAHDLLLQPDHSAQIPFPGLLLYTRDMPTVMLTNACTPLGQVNGATGTAVGVVLDPAGKFLLDTPPASVIFKPDRILQTPFDHLPPSTMPIFPIERSIAVKGVSVRRKQIPICPAFCLTDYKVQGSTLSVAILDLKNATYRRGQDSHRKYCSLYVQLSRLRSFQGLHLLEKISLDDLRFSPDPDLIVEMERLRALEAETLAAVDEWPDDFVPSDLQQEIVFLGESDHHERAGYTVDLQENNYENDWQAAEDNPDHPTGLSLPVTGSVLTDINGERQNPDIRLLNTVHSLVNDQPPEVQGHYPSSGCGDHPHQFSGSRDPPVIRYAIHGQASLLNQWQDPHYFTSAFPTLFPNGVGGHLDHRVIPVSIAALADWALRHHTRRFARHRTFMYLLYDVIRLRNSCLGNTLLIKRSQWTSVAQDLGSLNVDRLRKATEELAANQTTTDPLVRRLLKNITAIGVQVPGSFFQKLQLRAEIRGLLVREGMPAFWLTINPSDLQNPLVLVLAGSSVSNTLREVLKFAAQKMVHQLLGYSFCCQQVTVHHSLWRHSLYRHSLYRHSLYRHSLYRHSLYRHSFYYHSIYHYFIYRHNEN</sequence>
<dbReference type="GeneID" id="83176260"/>
<dbReference type="GO" id="GO:0043139">
    <property type="term" value="F:5'-3' DNA helicase activity"/>
    <property type="evidence" value="ECO:0007669"/>
    <property type="project" value="UniProtKB-EC"/>
</dbReference>
<dbReference type="PANTHER" id="PTHR47642">
    <property type="entry name" value="ATP-DEPENDENT DNA HELICASE"/>
    <property type="match status" value="1"/>
</dbReference>
<feature type="region of interest" description="Disordered" evidence="2">
    <location>
        <begin position="87"/>
        <end position="150"/>
    </location>
</feature>
<feature type="domain" description="DUF6570" evidence="5">
    <location>
        <begin position="259"/>
        <end position="397"/>
    </location>
</feature>
<keyword evidence="1" id="KW-0378">Hydrolase</keyword>
<comment type="cofactor">
    <cofactor evidence="1">
        <name>Mg(2+)</name>
        <dbReference type="ChEBI" id="CHEBI:18420"/>
    </cofactor>
</comment>
<dbReference type="GO" id="GO:0006281">
    <property type="term" value="P:DNA repair"/>
    <property type="evidence" value="ECO:0007669"/>
    <property type="project" value="UniProtKB-KW"/>
</dbReference>
<organism evidence="6 7">
    <name type="scientific">Penicillium cinerascens</name>
    <dbReference type="NCBI Taxonomy" id="70096"/>
    <lineage>
        <taxon>Eukaryota</taxon>
        <taxon>Fungi</taxon>
        <taxon>Dikarya</taxon>
        <taxon>Ascomycota</taxon>
        <taxon>Pezizomycotina</taxon>
        <taxon>Eurotiomycetes</taxon>
        <taxon>Eurotiomycetidae</taxon>
        <taxon>Eurotiales</taxon>
        <taxon>Aspergillaceae</taxon>
        <taxon>Penicillium</taxon>
    </lineage>
</organism>
<evidence type="ECO:0000259" key="4">
    <source>
        <dbReference type="Pfam" id="PF14214"/>
    </source>
</evidence>
<dbReference type="SUPFAM" id="SSF52540">
    <property type="entry name" value="P-loop containing nucleoside triphosphate hydrolases"/>
    <property type="match status" value="2"/>
</dbReference>
<dbReference type="RefSeq" id="XP_058311303.1">
    <property type="nucleotide sequence ID" value="XM_058448959.1"/>
</dbReference>
<dbReference type="GO" id="GO:0005524">
    <property type="term" value="F:ATP binding"/>
    <property type="evidence" value="ECO:0007669"/>
    <property type="project" value="UniProtKB-KW"/>
</dbReference>
<dbReference type="InterPro" id="IPR010285">
    <property type="entry name" value="DNA_helicase_pif1-like_DEAD"/>
</dbReference>
<comment type="similarity">
    <text evidence="1">Belongs to the helicase family.</text>
</comment>
<dbReference type="Pfam" id="PF20209">
    <property type="entry name" value="DUF6570"/>
    <property type="match status" value="1"/>
</dbReference>
<dbReference type="OrthoDB" id="432234at2759"/>
<dbReference type="Gene3D" id="3.40.50.300">
    <property type="entry name" value="P-loop containing nucleotide triphosphate hydrolases"/>
    <property type="match status" value="1"/>
</dbReference>
<dbReference type="GO" id="GO:0006310">
    <property type="term" value="P:DNA recombination"/>
    <property type="evidence" value="ECO:0007669"/>
    <property type="project" value="UniProtKB-KW"/>
</dbReference>